<dbReference type="Pfam" id="PF00293">
    <property type="entry name" value="NUDIX"/>
    <property type="match status" value="1"/>
</dbReference>
<evidence type="ECO:0000256" key="1">
    <source>
        <dbReference type="ARBA" id="ARBA00001946"/>
    </source>
</evidence>
<protein>
    <submittedName>
        <fullName evidence="5">NUDIX hydrolase</fullName>
        <ecNumber evidence="5">3.6.-.-</ecNumber>
    </submittedName>
</protein>
<name>A0ABY9JWP1_9BACI</name>
<keyword evidence="2 3" id="KW-0378">Hydrolase</keyword>
<dbReference type="InterPro" id="IPR020084">
    <property type="entry name" value="NUDIX_hydrolase_CS"/>
</dbReference>
<feature type="domain" description="Nudix hydrolase" evidence="4">
    <location>
        <begin position="40"/>
        <end position="176"/>
    </location>
</feature>
<keyword evidence="6" id="KW-1185">Reference proteome</keyword>
<organism evidence="5 6">
    <name type="scientific">Bacillus carboniphilus</name>
    <dbReference type="NCBI Taxonomy" id="86663"/>
    <lineage>
        <taxon>Bacteria</taxon>
        <taxon>Bacillati</taxon>
        <taxon>Bacillota</taxon>
        <taxon>Bacilli</taxon>
        <taxon>Bacillales</taxon>
        <taxon>Bacillaceae</taxon>
        <taxon>Bacillus</taxon>
    </lineage>
</organism>
<dbReference type="InterPro" id="IPR020476">
    <property type="entry name" value="Nudix_hydrolase"/>
</dbReference>
<dbReference type="GO" id="GO:0016787">
    <property type="term" value="F:hydrolase activity"/>
    <property type="evidence" value="ECO:0007669"/>
    <property type="project" value="UniProtKB-KW"/>
</dbReference>
<proteinExistence type="inferred from homology"/>
<evidence type="ECO:0000256" key="2">
    <source>
        <dbReference type="ARBA" id="ARBA00022801"/>
    </source>
</evidence>
<dbReference type="PANTHER" id="PTHR11839">
    <property type="entry name" value="UDP/ADP-SUGAR PYROPHOSPHATASE"/>
    <property type="match status" value="1"/>
</dbReference>
<evidence type="ECO:0000313" key="6">
    <source>
        <dbReference type="Proteomes" id="UP001197974"/>
    </source>
</evidence>
<dbReference type="InterPro" id="IPR000086">
    <property type="entry name" value="NUDIX_hydrolase_dom"/>
</dbReference>
<gene>
    <name evidence="5" type="ORF">LC087_06720</name>
</gene>
<dbReference type="EC" id="3.6.-.-" evidence="5"/>
<dbReference type="Gene3D" id="3.90.79.10">
    <property type="entry name" value="Nucleoside Triphosphate Pyrophosphohydrolase"/>
    <property type="match status" value="1"/>
</dbReference>
<sequence length="183" mass="21023">MKDLEEKTIVKKDIYKGKIIDLELHDVSLPNGNTSKREIIQHPGAVAVIALTNENKLVMVKQYRKALEKSLVEIPAGKMEKGEAPEITAMRELEEETGYSCESMEPITSFYTSPGFANEIVYLYFANRLTRIHENQALDEDEFVELLEVTIEEAEEMMKNKQIHDAKTAYALQYIKLQRLNQK</sequence>
<comment type="similarity">
    <text evidence="3">Belongs to the Nudix hydrolase family.</text>
</comment>
<dbReference type="CDD" id="cd03424">
    <property type="entry name" value="NUDIX_ADPRase_Nudt5_UGPPase_Nudt14"/>
    <property type="match status" value="1"/>
</dbReference>
<comment type="cofactor">
    <cofactor evidence="1">
        <name>Mg(2+)</name>
        <dbReference type="ChEBI" id="CHEBI:18420"/>
    </cofactor>
</comment>
<dbReference type="RefSeq" id="WP_226538631.1">
    <property type="nucleotide sequence ID" value="NZ_CP129013.1"/>
</dbReference>
<dbReference type="PROSITE" id="PS51462">
    <property type="entry name" value="NUDIX"/>
    <property type="match status" value="1"/>
</dbReference>
<dbReference type="PANTHER" id="PTHR11839:SF18">
    <property type="entry name" value="NUDIX HYDROLASE DOMAIN-CONTAINING PROTEIN"/>
    <property type="match status" value="1"/>
</dbReference>
<evidence type="ECO:0000256" key="3">
    <source>
        <dbReference type="RuleBase" id="RU003476"/>
    </source>
</evidence>
<reference evidence="5 6" key="1">
    <citation type="submission" date="2023-06" db="EMBL/GenBank/DDBJ databases">
        <title>Five Gram-positive bacteria isolated from mangrove sediments in Shenzhen, Guangdong, China.</title>
        <authorList>
            <person name="Yu S."/>
            <person name="Zheng W."/>
            <person name="Huang Y."/>
        </authorList>
    </citation>
    <scope>NUCLEOTIDE SEQUENCE [LARGE SCALE GENOMIC DNA]</scope>
    <source>
        <strain evidence="5 6">SaN35-3</strain>
    </source>
</reference>
<dbReference type="InterPro" id="IPR015797">
    <property type="entry name" value="NUDIX_hydrolase-like_dom_sf"/>
</dbReference>
<dbReference type="PROSITE" id="PS00893">
    <property type="entry name" value="NUDIX_BOX"/>
    <property type="match status" value="1"/>
</dbReference>
<dbReference type="EMBL" id="CP129013">
    <property type="protein sequence ID" value="WLR43812.1"/>
    <property type="molecule type" value="Genomic_DNA"/>
</dbReference>
<dbReference type="Proteomes" id="UP001197974">
    <property type="component" value="Chromosome"/>
</dbReference>
<evidence type="ECO:0000313" key="5">
    <source>
        <dbReference type="EMBL" id="WLR43812.1"/>
    </source>
</evidence>
<dbReference type="SUPFAM" id="SSF55811">
    <property type="entry name" value="Nudix"/>
    <property type="match status" value="1"/>
</dbReference>
<evidence type="ECO:0000259" key="4">
    <source>
        <dbReference type="PROSITE" id="PS51462"/>
    </source>
</evidence>
<dbReference type="PRINTS" id="PR00502">
    <property type="entry name" value="NUDIXFAMILY"/>
</dbReference>
<accession>A0ABY9JWP1</accession>